<evidence type="ECO:0000313" key="1">
    <source>
        <dbReference type="EMBL" id="OMO92916.1"/>
    </source>
</evidence>
<dbReference type="Gramene" id="OMO92916">
    <property type="protein sequence ID" value="OMO92916"/>
    <property type="gene ID" value="CCACVL1_06732"/>
</dbReference>
<dbReference type="EMBL" id="AWWV01008136">
    <property type="protein sequence ID" value="OMO92916.1"/>
    <property type="molecule type" value="Genomic_DNA"/>
</dbReference>
<evidence type="ECO:0000313" key="2">
    <source>
        <dbReference type="Proteomes" id="UP000188268"/>
    </source>
</evidence>
<protein>
    <submittedName>
        <fullName evidence="1">Uncharacterized protein</fullName>
    </submittedName>
</protein>
<dbReference type="AlphaFoldDB" id="A0A1R3JDL7"/>
<keyword evidence="2" id="KW-1185">Reference proteome</keyword>
<organism evidence="1 2">
    <name type="scientific">Corchorus capsularis</name>
    <name type="common">Jute</name>
    <dbReference type="NCBI Taxonomy" id="210143"/>
    <lineage>
        <taxon>Eukaryota</taxon>
        <taxon>Viridiplantae</taxon>
        <taxon>Streptophyta</taxon>
        <taxon>Embryophyta</taxon>
        <taxon>Tracheophyta</taxon>
        <taxon>Spermatophyta</taxon>
        <taxon>Magnoliopsida</taxon>
        <taxon>eudicotyledons</taxon>
        <taxon>Gunneridae</taxon>
        <taxon>Pentapetalae</taxon>
        <taxon>rosids</taxon>
        <taxon>malvids</taxon>
        <taxon>Malvales</taxon>
        <taxon>Malvaceae</taxon>
        <taxon>Grewioideae</taxon>
        <taxon>Apeibeae</taxon>
        <taxon>Corchorus</taxon>
    </lineage>
</organism>
<comment type="caution">
    <text evidence="1">The sequence shown here is derived from an EMBL/GenBank/DDBJ whole genome shotgun (WGS) entry which is preliminary data.</text>
</comment>
<proteinExistence type="predicted"/>
<gene>
    <name evidence="1" type="ORF">CCACVL1_06732</name>
</gene>
<sequence length="102" mass="11728">MGMVAVESLPSVISMKCRQTDYSNQQQRSFHDSNCCYSKIREEANSTQEPERFLRNKNIGDQLMTRRELDGETTGSSDVVGFRLLNLRPLSLNDVDRRGRSR</sequence>
<dbReference type="Proteomes" id="UP000188268">
    <property type="component" value="Unassembled WGS sequence"/>
</dbReference>
<accession>A0A1R3JDL7</accession>
<reference evidence="1 2" key="1">
    <citation type="submission" date="2013-09" db="EMBL/GenBank/DDBJ databases">
        <title>Corchorus capsularis genome sequencing.</title>
        <authorList>
            <person name="Alam M."/>
            <person name="Haque M.S."/>
            <person name="Islam M.S."/>
            <person name="Emdad E.M."/>
            <person name="Islam M.M."/>
            <person name="Ahmed B."/>
            <person name="Halim A."/>
            <person name="Hossen Q.M.M."/>
            <person name="Hossain M.Z."/>
            <person name="Ahmed R."/>
            <person name="Khan M.M."/>
            <person name="Islam R."/>
            <person name="Rashid M.M."/>
            <person name="Khan S.A."/>
            <person name="Rahman M.S."/>
            <person name="Alam M."/>
        </authorList>
    </citation>
    <scope>NUCLEOTIDE SEQUENCE [LARGE SCALE GENOMIC DNA]</scope>
    <source>
        <strain evidence="2">cv. CVL-1</strain>
        <tissue evidence="1">Whole seedling</tissue>
    </source>
</reference>
<name>A0A1R3JDL7_COCAP</name>